<reference evidence="2" key="1">
    <citation type="journal article" date="2021" name="mSystems">
        <title>Bacteria and Archaea Synergistically Convert Glycine Betaine to Biogenic Methane in the Formosa Cold Seep of the South China Sea.</title>
        <authorList>
            <person name="Li L."/>
            <person name="Zhang W."/>
            <person name="Zhang S."/>
            <person name="Song L."/>
            <person name="Sun Q."/>
            <person name="Zhang H."/>
            <person name="Xiang H."/>
            <person name="Dong X."/>
        </authorList>
    </citation>
    <scope>NUCLEOTIDE SEQUENCE</scope>
    <source>
        <strain evidence="2">LLY</strain>
    </source>
</reference>
<gene>
    <name evidence="2" type="ORF">KDK67_04115</name>
</gene>
<reference evidence="2" key="2">
    <citation type="submission" date="2021-04" db="EMBL/GenBank/DDBJ databases">
        <authorList>
            <person name="Dong X."/>
        </authorList>
    </citation>
    <scope>NUCLEOTIDE SEQUENCE</scope>
    <source>
        <strain evidence="2">LLY</strain>
    </source>
</reference>
<keyword evidence="3" id="KW-1185">Reference proteome</keyword>
<dbReference type="InterPro" id="IPR015419">
    <property type="entry name" value="CTAG/Pcc1"/>
</dbReference>
<proteinExistence type="inferred from homology"/>
<name>A0A9E4ZEF5_9EURY</name>
<dbReference type="NCBIfam" id="NF011470">
    <property type="entry name" value="PRK14887.1"/>
    <property type="match status" value="1"/>
</dbReference>
<accession>A0A9E4ZEF5</accession>
<sequence>MKMASESVFVTENAEAIYRCILPELGTMVSERSIVDVKVRDASLVMNITADDIISMRSTLNTWLRLIQIAHDVCAVGKNAINGV</sequence>
<evidence type="ECO:0000256" key="1">
    <source>
        <dbReference type="ARBA" id="ARBA00007073"/>
    </source>
</evidence>
<dbReference type="AlphaFoldDB" id="A0A9E4ZEF5"/>
<dbReference type="Pfam" id="PF09341">
    <property type="entry name" value="Pcc1"/>
    <property type="match status" value="1"/>
</dbReference>
<comment type="similarity">
    <text evidence="1">Belongs to the CTAG/PCC1 family.</text>
</comment>
<evidence type="ECO:0008006" key="4">
    <source>
        <dbReference type="Google" id="ProtNLM"/>
    </source>
</evidence>
<organism evidence="2 3">
    <name type="scientific">Methanococcoides seepicolus</name>
    <dbReference type="NCBI Taxonomy" id="2828780"/>
    <lineage>
        <taxon>Archaea</taxon>
        <taxon>Methanobacteriati</taxon>
        <taxon>Methanobacteriota</taxon>
        <taxon>Stenosarchaea group</taxon>
        <taxon>Methanomicrobia</taxon>
        <taxon>Methanosarcinales</taxon>
        <taxon>Methanosarcinaceae</taxon>
        <taxon>Methanococcoides</taxon>
    </lineage>
</organism>
<protein>
    <recommendedName>
        <fullName evidence="4">KEOPS complex subunit Pcc1</fullName>
    </recommendedName>
</protein>
<evidence type="ECO:0000313" key="2">
    <source>
        <dbReference type="EMBL" id="MCM1986197.1"/>
    </source>
</evidence>
<dbReference type="Gene3D" id="3.30.310.50">
    <property type="entry name" value="Alpha-D-phosphohexomutase, C-terminal domain"/>
    <property type="match status" value="1"/>
</dbReference>
<dbReference type="RefSeq" id="WP_250867562.1">
    <property type="nucleotide sequence ID" value="NZ_JAGSOI010000010.1"/>
</dbReference>
<dbReference type="EMBL" id="JAGSOI010000010">
    <property type="protein sequence ID" value="MCM1986197.1"/>
    <property type="molecule type" value="Genomic_DNA"/>
</dbReference>
<comment type="caution">
    <text evidence="2">The sequence shown here is derived from an EMBL/GenBank/DDBJ whole genome shotgun (WGS) entry which is preliminary data.</text>
</comment>
<evidence type="ECO:0000313" key="3">
    <source>
        <dbReference type="Proteomes" id="UP001056766"/>
    </source>
</evidence>
<dbReference type="Proteomes" id="UP001056766">
    <property type="component" value="Unassembled WGS sequence"/>
</dbReference>